<keyword evidence="11" id="KW-0865">Zymogen</keyword>
<accession>A0AA39JA98</accession>
<dbReference type="InterPro" id="IPR050414">
    <property type="entry name" value="Fungal_M35_metalloproteases"/>
</dbReference>
<comment type="caution">
    <text evidence="16">The sequence shown here is derived from an EMBL/GenBank/DDBJ whole genome shotgun (WGS) entry which is preliminary data.</text>
</comment>
<evidence type="ECO:0000256" key="4">
    <source>
        <dbReference type="ARBA" id="ARBA00022670"/>
    </source>
</evidence>
<dbReference type="PANTHER" id="PTHR37016:SF3">
    <property type="entry name" value="NEUTRAL PROTEASE 2-RELATED"/>
    <property type="match status" value="1"/>
</dbReference>
<feature type="active site" evidence="12">
    <location>
        <position position="304"/>
    </location>
</feature>
<feature type="disulfide bond" evidence="14">
    <location>
        <begin position="183"/>
        <end position="247"/>
    </location>
</feature>
<keyword evidence="7 15" id="KW-0732">Signal</keyword>
<keyword evidence="10 16" id="KW-0482">Metalloprotease</keyword>
<feature type="binding site" evidence="13">
    <location>
        <position position="303"/>
    </location>
    <ligand>
        <name>Zn(2+)</name>
        <dbReference type="ChEBI" id="CHEBI:29105"/>
        <note>catalytic</note>
    </ligand>
</feature>
<keyword evidence="9 13" id="KW-0862">Zinc</keyword>
<feature type="chain" id="PRO_5041268703" description="deuterolysin" evidence="15">
    <location>
        <begin position="19"/>
        <end position="351"/>
    </location>
</feature>
<protein>
    <recommendedName>
        <fullName evidence="3">deuterolysin</fullName>
        <ecNumber evidence="3">3.4.24.39</ecNumber>
    </recommendedName>
</protein>
<dbReference type="Proteomes" id="UP001175211">
    <property type="component" value="Unassembled WGS sequence"/>
</dbReference>
<comment type="catalytic activity">
    <reaction evidence="1">
        <text>Preferential cleavage of bonds with hydrophobic residues in P1'. Also 3-Asn-|-Gln-4 and 8-Gly-|-Ser-9 bonds in insulin B chain.</text>
        <dbReference type="EC" id="3.4.24.39"/>
    </reaction>
</comment>
<keyword evidence="6 13" id="KW-0479">Metal-binding</keyword>
<name>A0AA39JA98_ARMTA</name>
<dbReference type="RefSeq" id="XP_060323142.1">
    <property type="nucleotide sequence ID" value="XM_060468164.1"/>
</dbReference>
<evidence type="ECO:0000256" key="5">
    <source>
        <dbReference type="ARBA" id="ARBA00022685"/>
    </source>
</evidence>
<dbReference type="GO" id="GO:0046872">
    <property type="term" value="F:metal ion binding"/>
    <property type="evidence" value="ECO:0007669"/>
    <property type="project" value="UniProtKB-KW"/>
</dbReference>
<organism evidence="16 17">
    <name type="scientific">Armillaria tabescens</name>
    <name type="common">Ringless honey mushroom</name>
    <name type="synonym">Agaricus tabescens</name>
    <dbReference type="NCBI Taxonomy" id="1929756"/>
    <lineage>
        <taxon>Eukaryota</taxon>
        <taxon>Fungi</taxon>
        <taxon>Dikarya</taxon>
        <taxon>Basidiomycota</taxon>
        <taxon>Agaricomycotina</taxon>
        <taxon>Agaricomycetes</taxon>
        <taxon>Agaricomycetidae</taxon>
        <taxon>Agaricales</taxon>
        <taxon>Marasmiineae</taxon>
        <taxon>Physalacriaceae</taxon>
        <taxon>Desarmillaria</taxon>
    </lineage>
</organism>
<evidence type="ECO:0000256" key="15">
    <source>
        <dbReference type="SAM" id="SignalP"/>
    </source>
</evidence>
<feature type="signal peptide" evidence="15">
    <location>
        <begin position="1"/>
        <end position="18"/>
    </location>
</feature>
<evidence type="ECO:0000256" key="11">
    <source>
        <dbReference type="ARBA" id="ARBA00023145"/>
    </source>
</evidence>
<dbReference type="GO" id="GO:0006508">
    <property type="term" value="P:proteolysis"/>
    <property type="evidence" value="ECO:0007669"/>
    <property type="project" value="UniProtKB-KW"/>
</dbReference>
<dbReference type="PANTHER" id="PTHR37016">
    <property type="match status" value="1"/>
</dbReference>
<evidence type="ECO:0000313" key="17">
    <source>
        <dbReference type="Proteomes" id="UP001175211"/>
    </source>
</evidence>
<evidence type="ECO:0000256" key="7">
    <source>
        <dbReference type="ARBA" id="ARBA00022729"/>
    </source>
</evidence>
<proteinExistence type="inferred from homology"/>
<feature type="disulfide bond" evidence="14">
    <location>
        <begin position="254"/>
        <end position="272"/>
    </location>
</feature>
<evidence type="ECO:0000256" key="9">
    <source>
        <dbReference type="ARBA" id="ARBA00022833"/>
    </source>
</evidence>
<comment type="similarity">
    <text evidence="2">Belongs to the peptidase M35 family.</text>
</comment>
<evidence type="ECO:0000256" key="14">
    <source>
        <dbReference type="PIRSR" id="PIRSR601384-3"/>
    </source>
</evidence>
<keyword evidence="4" id="KW-0645">Protease</keyword>
<comment type="cofactor">
    <cofactor evidence="13">
        <name>Zn(2+)</name>
        <dbReference type="ChEBI" id="CHEBI:29105"/>
    </cofactor>
    <text evidence="13">Binds 1 zinc ion per subunit.</text>
</comment>
<evidence type="ECO:0000256" key="10">
    <source>
        <dbReference type="ARBA" id="ARBA00023049"/>
    </source>
</evidence>
<evidence type="ECO:0000256" key="12">
    <source>
        <dbReference type="PIRSR" id="PIRSR601384-1"/>
    </source>
</evidence>
<dbReference type="CDD" id="cd11008">
    <property type="entry name" value="M35_deuterolysin_like"/>
    <property type="match status" value="1"/>
</dbReference>
<dbReference type="AlphaFoldDB" id="A0AA39JA98"/>
<feature type="binding site" evidence="13">
    <location>
        <position position="307"/>
    </location>
    <ligand>
        <name>Zn(2+)</name>
        <dbReference type="ChEBI" id="CHEBI:29105"/>
        <note>catalytic</note>
    </ligand>
</feature>
<dbReference type="InterPro" id="IPR024079">
    <property type="entry name" value="MetalloPept_cat_dom_sf"/>
</dbReference>
<evidence type="ECO:0000256" key="8">
    <source>
        <dbReference type="ARBA" id="ARBA00022801"/>
    </source>
</evidence>
<dbReference type="EC" id="3.4.24.39" evidence="3"/>
<gene>
    <name evidence="16" type="ORF">EV420DRAFT_1279783</name>
</gene>
<dbReference type="Pfam" id="PF02102">
    <property type="entry name" value="Peptidase_M35"/>
    <property type="match status" value="1"/>
</dbReference>
<dbReference type="GO" id="GO:0004222">
    <property type="term" value="F:metalloendopeptidase activity"/>
    <property type="evidence" value="ECO:0007669"/>
    <property type="project" value="InterPro"/>
</dbReference>
<keyword evidence="5" id="KW-0165">Cleavage on pair of basic residues</keyword>
<evidence type="ECO:0000256" key="6">
    <source>
        <dbReference type="ARBA" id="ARBA00022723"/>
    </source>
</evidence>
<reference evidence="16" key="1">
    <citation type="submission" date="2023-06" db="EMBL/GenBank/DDBJ databases">
        <authorList>
            <consortium name="Lawrence Berkeley National Laboratory"/>
            <person name="Ahrendt S."/>
            <person name="Sahu N."/>
            <person name="Indic B."/>
            <person name="Wong-Bajracharya J."/>
            <person name="Merenyi Z."/>
            <person name="Ke H.-M."/>
            <person name="Monk M."/>
            <person name="Kocsube S."/>
            <person name="Drula E."/>
            <person name="Lipzen A."/>
            <person name="Balint B."/>
            <person name="Henrissat B."/>
            <person name="Andreopoulos B."/>
            <person name="Martin F.M."/>
            <person name="Harder C.B."/>
            <person name="Rigling D."/>
            <person name="Ford K.L."/>
            <person name="Foster G.D."/>
            <person name="Pangilinan J."/>
            <person name="Papanicolaou A."/>
            <person name="Barry K."/>
            <person name="LaButti K."/>
            <person name="Viragh M."/>
            <person name="Koriabine M."/>
            <person name="Yan M."/>
            <person name="Riley R."/>
            <person name="Champramary S."/>
            <person name="Plett K.L."/>
            <person name="Tsai I.J."/>
            <person name="Slot J."/>
            <person name="Sipos G."/>
            <person name="Plett J."/>
            <person name="Nagy L.G."/>
            <person name="Grigoriev I.V."/>
        </authorList>
    </citation>
    <scope>NUCLEOTIDE SEQUENCE</scope>
    <source>
        <strain evidence="16">CCBAS 213</strain>
    </source>
</reference>
<dbReference type="Gene3D" id="2.60.40.2970">
    <property type="match status" value="1"/>
</dbReference>
<evidence type="ECO:0000256" key="13">
    <source>
        <dbReference type="PIRSR" id="PIRSR601384-2"/>
    </source>
</evidence>
<dbReference type="SUPFAM" id="SSF55486">
    <property type="entry name" value="Metalloproteases ('zincins'), catalytic domain"/>
    <property type="match status" value="1"/>
</dbReference>
<sequence length="351" mass="37690">MLTSLIVLSLTLYGFTSPLKRDASLSVSLSGPASNITSIDDLKFTATVSNTGSESVKILKYGTILDDILPTRSFNVTKDGVAVPFTGIKLSISLEDIDDSAFAFISSGQSVTAEHDLSALFDFASVGAGAFTFSPVTSFQIISPKTRLTSGISLDQCAVDICTDNSKKSFIDARLVQARFISCLKSSKICFSYTEGKTLASIASAYISANGSNSLYTGYYGITPTAEVLTVFDRVANETSNTRTMDCTDPFGVCRGSTVAYTAIATTNVYFCDRFFSEVPQTDLRAGNTTVAARNIRGSTVLHELTHATSDTLDVSYGCANDQRLLATEQVVNADNYECFATQVYYDTKCN</sequence>
<feature type="binding site" evidence="13">
    <location>
        <position position="314"/>
    </location>
    <ligand>
        <name>Zn(2+)</name>
        <dbReference type="ChEBI" id="CHEBI:29105"/>
        <note>catalytic</note>
    </ligand>
</feature>
<keyword evidence="8" id="KW-0378">Hydrolase</keyword>
<evidence type="ECO:0000313" key="16">
    <source>
        <dbReference type="EMBL" id="KAK0439072.1"/>
    </source>
</evidence>
<evidence type="ECO:0000256" key="3">
    <source>
        <dbReference type="ARBA" id="ARBA00012431"/>
    </source>
</evidence>
<evidence type="ECO:0000256" key="2">
    <source>
        <dbReference type="ARBA" id="ARBA00010279"/>
    </source>
</evidence>
<keyword evidence="17" id="KW-1185">Reference proteome</keyword>
<dbReference type="InterPro" id="IPR001384">
    <property type="entry name" value="Peptidase_M35"/>
</dbReference>
<evidence type="ECO:0000256" key="1">
    <source>
        <dbReference type="ARBA" id="ARBA00001187"/>
    </source>
</evidence>
<dbReference type="GeneID" id="85351712"/>
<dbReference type="Gene3D" id="3.40.390.10">
    <property type="entry name" value="Collagenase (Catalytic Domain)"/>
    <property type="match status" value="1"/>
</dbReference>
<dbReference type="EMBL" id="JAUEPS010000090">
    <property type="protein sequence ID" value="KAK0439072.1"/>
    <property type="molecule type" value="Genomic_DNA"/>
</dbReference>